<comment type="caution">
    <text evidence="6">The sequence shown here is derived from an EMBL/GenBank/DDBJ whole genome shotgun (WGS) entry which is preliminary data.</text>
</comment>
<reference evidence="6 7" key="1">
    <citation type="journal article" date="2021" name="Environ. Microbiol.">
        <title>Gene family expansions and transcriptome signatures uncover fungal adaptations to wood decay.</title>
        <authorList>
            <person name="Hage H."/>
            <person name="Miyauchi S."/>
            <person name="Viragh M."/>
            <person name="Drula E."/>
            <person name="Min B."/>
            <person name="Chaduli D."/>
            <person name="Navarro D."/>
            <person name="Favel A."/>
            <person name="Norest M."/>
            <person name="Lesage-Meessen L."/>
            <person name="Balint B."/>
            <person name="Merenyi Z."/>
            <person name="de Eugenio L."/>
            <person name="Morin E."/>
            <person name="Martinez A.T."/>
            <person name="Baldrian P."/>
            <person name="Stursova M."/>
            <person name="Martinez M.J."/>
            <person name="Novotny C."/>
            <person name="Magnuson J.K."/>
            <person name="Spatafora J.W."/>
            <person name="Maurice S."/>
            <person name="Pangilinan J."/>
            <person name="Andreopoulos W."/>
            <person name="LaButti K."/>
            <person name="Hundley H."/>
            <person name="Na H."/>
            <person name="Kuo A."/>
            <person name="Barry K."/>
            <person name="Lipzen A."/>
            <person name="Henrissat B."/>
            <person name="Riley R."/>
            <person name="Ahrendt S."/>
            <person name="Nagy L.G."/>
            <person name="Grigoriev I.V."/>
            <person name="Martin F."/>
            <person name="Rosso M.N."/>
        </authorList>
    </citation>
    <scope>NUCLEOTIDE SEQUENCE [LARGE SCALE GENOMIC DNA]</scope>
    <source>
        <strain evidence="6 7">CIRM-BRFM 1785</strain>
    </source>
</reference>
<dbReference type="PANTHER" id="PTHR42776">
    <property type="entry name" value="SERINE PEPTIDASE S9 FAMILY MEMBER"/>
    <property type="match status" value="1"/>
</dbReference>
<dbReference type="RefSeq" id="XP_047781560.1">
    <property type="nucleotide sequence ID" value="XM_047922968.1"/>
</dbReference>
<comment type="similarity">
    <text evidence="1">Belongs to the peptidase S9C family.</text>
</comment>
<organism evidence="6 7">
    <name type="scientific">Rhodofomes roseus</name>
    <dbReference type="NCBI Taxonomy" id="34475"/>
    <lineage>
        <taxon>Eukaryota</taxon>
        <taxon>Fungi</taxon>
        <taxon>Dikarya</taxon>
        <taxon>Basidiomycota</taxon>
        <taxon>Agaricomycotina</taxon>
        <taxon>Agaricomycetes</taxon>
        <taxon>Polyporales</taxon>
        <taxon>Rhodofomes</taxon>
    </lineage>
</organism>
<evidence type="ECO:0000313" key="7">
    <source>
        <dbReference type="Proteomes" id="UP000814176"/>
    </source>
</evidence>
<evidence type="ECO:0000313" key="6">
    <source>
        <dbReference type="EMBL" id="KAH9839910.1"/>
    </source>
</evidence>
<name>A0ABQ8KND6_9APHY</name>
<dbReference type="Gene3D" id="3.40.50.1820">
    <property type="entry name" value="alpha/beta hydrolase"/>
    <property type="match status" value="1"/>
</dbReference>
<protein>
    <recommendedName>
        <fullName evidence="4">Dipeptidyl-peptidase V</fullName>
    </recommendedName>
</protein>
<dbReference type="Pfam" id="PF07676">
    <property type="entry name" value="PD40"/>
    <property type="match status" value="1"/>
</dbReference>
<dbReference type="InterPro" id="IPR011042">
    <property type="entry name" value="6-blade_b-propeller_TolB-like"/>
</dbReference>
<evidence type="ECO:0000256" key="1">
    <source>
        <dbReference type="ARBA" id="ARBA00010040"/>
    </source>
</evidence>
<dbReference type="EMBL" id="JADCUA010000005">
    <property type="protein sequence ID" value="KAH9839910.1"/>
    <property type="molecule type" value="Genomic_DNA"/>
</dbReference>
<dbReference type="InterPro" id="IPR011659">
    <property type="entry name" value="WD40"/>
</dbReference>
<sequence length="652" mass="71337">MAFTLTAEEVTGTDTLSSLHLSLDGSRVVYCVGPHYRAGDHTTSALWVADTAVQNSARQITSGDSHDYAPSFHPTSGDIYFLSDRPNADGVTKIYRVAAHTTADTEPSLVVDLAEGQSVSNYELSPDGRFVAFTAKSTKGGKDQGHKSANRIWRDKGDLASLYVVDLHGARTIAHPLVSTQDHVESFVWCPDSQSIRFRTTPHADLESLYGGPIHEAVVDVASGTVHDRFTFPRNPGSQSIQRECGDIVFLQNRTLNVEFSAQSLWVRGPSAHEQTHIKYGDTDNALRVVDLRRDSRYAVAVARGLDTTLDVFDIEHKSATVYETHEDHISDWDMKAVDVDRYAFVVLRSSGVRGEPVEVWSGWAEGGTVGMVTHKLSSHNTWLSQERMPVCRPFSWTSPDGQEVQGVLSYPRGAILKNMPTVAVIHGGPTSRDVLDLSFQEWSWRHFLATQGYLVLSPNYRGSIGRGDSFVQAANGGMGTTDWMDVQSMIDQSIAEGMSDPDRVALAGYSQGGFLTAWGLSRPNGNFKAGVDGAGVTDWGMLAATSALPDEEAALAGGAPWTPGEAAYLRGSPIRDCKNVRAPLLLLHGEQDSIVPLTQAIAFLRGVERVGHPSESKPVLVIYPGEDHIFRQRVHAEDVLRRLAEHMRTYL</sequence>
<keyword evidence="2" id="KW-0378">Hydrolase</keyword>
<evidence type="ECO:0000256" key="2">
    <source>
        <dbReference type="ARBA" id="ARBA00022801"/>
    </source>
</evidence>
<dbReference type="InterPro" id="IPR029058">
    <property type="entry name" value="AB_hydrolase_fold"/>
</dbReference>
<dbReference type="Proteomes" id="UP000814176">
    <property type="component" value="Unassembled WGS sequence"/>
</dbReference>
<proteinExistence type="inferred from homology"/>
<evidence type="ECO:0000259" key="5">
    <source>
        <dbReference type="Pfam" id="PF00326"/>
    </source>
</evidence>
<dbReference type="SUPFAM" id="SSF82171">
    <property type="entry name" value="DPP6 N-terminal domain-like"/>
    <property type="match status" value="1"/>
</dbReference>
<evidence type="ECO:0000256" key="3">
    <source>
        <dbReference type="ARBA" id="ARBA00022825"/>
    </source>
</evidence>
<dbReference type="PANTHER" id="PTHR42776:SF27">
    <property type="entry name" value="DIPEPTIDYL PEPTIDASE FAMILY MEMBER 6"/>
    <property type="match status" value="1"/>
</dbReference>
<dbReference type="InterPro" id="IPR001375">
    <property type="entry name" value="Peptidase_S9_cat"/>
</dbReference>
<dbReference type="GeneID" id="72003700"/>
<evidence type="ECO:0000256" key="4">
    <source>
        <dbReference type="ARBA" id="ARBA00032829"/>
    </source>
</evidence>
<keyword evidence="3" id="KW-0645">Protease</keyword>
<keyword evidence="3" id="KW-0720">Serine protease</keyword>
<feature type="domain" description="Peptidase S9 prolyl oligopeptidase catalytic" evidence="5">
    <location>
        <begin position="447"/>
        <end position="651"/>
    </location>
</feature>
<dbReference type="Gene3D" id="2.120.10.30">
    <property type="entry name" value="TolB, C-terminal domain"/>
    <property type="match status" value="1"/>
</dbReference>
<keyword evidence="7" id="KW-1185">Reference proteome</keyword>
<dbReference type="SUPFAM" id="SSF53474">
    <property type="entry name" value="alpha/beta-Hydrolases"/>
    <property type="match status" value="1"/>
</dbReference>
<accession>A0ABQ8KND6</accession>
<gene>
    <name evidence="6" type="ORF">C8Q71DRAFT_744774</name>
</gene>
<dbReference type="Pfam" id="PF00326">
    <property type="entry name" value="Peptidase_S9"/>
    <property type="match status" value="1"/>
</dbReference>